<dbReference type="EMBL" id="LUTY01001489">
    <property type="protein sequence ID" value="OAD21642.1"/>
    <property type="molecule type" value="Genomic_DNA"/>
</dbReference>
<keyword evidence="2" id="KW-1185">Reference proteome</keyword>
<sequence length="101" mass="11723">MTQLMVQPSHFMSSGIILRQFGDMYLFRFTDELQSRLENLLEKKKADLLTEEEQTELAGISELSRIFTLINAQLAAQPQWCPNKSEYLYDNEPNTFVNTAM</sequence>
<gene>
    <name evidence="1" type="ORF">THIOM_002581</name>
</gene>
<dbReference type="AlphaFoldDB" id="A0A0A6RJ05"/>
<accession>A0A0A6RJ05</accession>
<dbReference type="SUPFAM" id="SSF117023">
    <property type="entry name" value="DNA primase DnaG, C-terminal domain"/>
    <property type="match status" value="1"/>
</dbReference>
<organism evidence="1 2">
    <name type="scientific">Candidatus Thiomargarita nelsonii</name>
    <dbReference type="NCBI Taxonomy" id="1003181"/>
    <lineage>
        <taxon>Bacteria</taxon>
        <taxon>Pseudomonadati</taxon>
        <taxon>Pseudomonadota</taxon>
        <taxon>Gammaproteobacteria</taxon>
        <taxon>Thiotrichales</taxon>
        <taxon>Thiotrichaceae</taxon>
        <taxon>Thiomargarita</taxon>
    </lineage>
</organism>
<reference evidence="1 2" key="1">
    <citation type="submission" date="2016-05" db="EMBL/GenBank/DDBJ databases">
        <title>Single-cell genome of chain-forming Candidatus Thiomargarita nelsonii and comparison to other large sulfur-oxidizing bacteria.</title>
        <authorList>
            <person name="Winkel M."/>
            <person name="Salman V."/>
            <person name="Woyke T."/>
            <person name="Schulz-Vogt H."/>
            <person name="Richter M."/>
            <person name="Flood B."/>
            <person name="Bailey J."/>
            <person name="Amann R."/>
            <person name="Mussmann M."/>
        </authorList>
    </citation>
    <scope>NUCLEOTIDE SEQUENCE [LARGE SCALE GENOMIC DNA]</scope>
    <source>
        <strain evidence="1 2">THI036</strain>
    </source>
</reference>
<evidence type="ECO:0000313" key="1">
    <source>
        <dbReference type="EMBL" id="OAD21642.1"/>
    </source>
</evidence>
<dbReference type="Proteomes" id="UP000076962">
    <property type="component" value="Unassembled WGS sequence"/>
</dbReference>
<protein>
    <submittedName>
        <fullName evidence="1">Uncharacterized protein</fullName>
    </submittedName>
</protein>
<comment type="caution">
    <text evidence="1">The sequence shown here is derived from an EMBL/GenBank/DDBJ whole genome shotgun (WGS) entry which is preliminary data.</text>
</comment>
<dbReference type="PATRIC" id="fig|1003181.4.peg.3513"/>
<evidence type="ECO:0000313" key="2">
    <source>
        <dbReference type="Proteomes" id="UP000076962"/>
    </source>
</evidence>
<proteinExistence type="predicted"/>
<name>A0A0A6RJ05_9GAMM</name>